<dbReference type="GO" id="GO:0005634">
    <property type="term" value="C:nucleus"/>
    <property type="evidence" value="ECO:0007669"/>
    <property type="project" value="UniProtKB-SubCell"/>
</dbReference>
<sequence length="852" mass="96500">MTERKRRSEDGRDMDDQPPPSLTKKRNTARESDFQALSAEFDENSGMLDMESIREFQKEAIWRQMQEYKRDARSAQQHASDLERRQVVWTERMASICSLWDRAVRDLDTIVNGSSTAARPPNDSLATWLELVIPSKAPLPHSGNEHVDATRTSLESFNQSVHGILQKLQEKDGQGVDWPSAVSRISLTRATQDQVDELKSHVASLSKQLAEKKDMLELREDELRRALKRADRSACPTVRAIEADALMKSQPGSSSPAGPAAQEESDKEVDATSASSKNALTNGTNGTPQAAQAQQDKTDHRLLAERRLAEIEVKARENTQLIMQVDALKLQIASVPDHIIAESALYKQVSASRDYYSAQAQRLQAEVDRLFAEVAELRTSRSEFEETILAESTSQRQALEAEMQRLQNDLVRVRHHRDQIQRELEERRARDAVEDQKSAELKLLSDVRRERMNALISENKRLLAYIAVLKGDRAAFEMYTDEELNKTVAVADELRTKLEQVVRREKKLTEKLDALTIQGGDEAESPAQTGSQESETAKLVAELQSAREQTNALQRRVRKYEDVLGGACVGEDGAVDDSDLSKSNELVAKQKRVDDLSLQCESLQRTSEMMERELQTICESFARLEEQNTSKVWDLAQKEQSIARVVAEKCKYEEKFIGLNKDREAQKMANQALRQQNAKQLEHIKAIEERDRARGQQLALVSNEAQQATIAWQTTQARLQEAQQRAQELEEQSRAQEEKVRVMAAALNERTESLGAVELEKRRTEEALDVANRRVSEAEKTTDQTGLAKLCADYKALLKCPTCQTNFKSHVLLRCMHVFCKQCLDSRIETRQRKCPSCSEPFGAKDVRQIYL</sequence>
<evidence type="ECO:0000256" key="11">
    <source>
        <dbReference type="ARBA" id="ARBA00023054"/>
    </source>
</evidence>
<dbReference type="OrthoDB" id="10266039at2759"/>
<feature type="compositionally biased region" description="Polar residues" evidence="16">
    <location>
        <begin position="272"/>
        <end position="295"/>
    </location>
</feature>
<dbReference type="EC" id="2.3.2.27" evidence="14"/>
<dbReference type="InterPro" id="IPR018957">
    <property type="entry name" value="Znf_C3HC4_RING-type"/>
</dbReference>
<evidence type="ECO:0000256" key="1">
    <source>
        <dbReference type="ARBA" id="ARBA00000900"/>
    </source>
</evidence>
<dbReference type="GO" id="GO:0006325">
    <property type="term" value="P:chromatin organization"/>
    <property type="evidence" value="ECO:0007669"/>
    <property type="project" value="UniProtKB-KW"/>
</dbReference>
<proteinExistence type="inferred from homology"/>
<dbReference type="InterPro" id="IPR001841">
    <property type="entry name" value="Znf_RING"/>
</dbReference>
<dbReference type="Pfam" id="PF08647">
    <property type="entry name" value="BRE1"/>
    <property type="match status" value="1"/>
</dbReference>
<evidence type="ECO:0000256" key="7">
    <source>
        <dbReference type="ARBA" id="ARBA00022771"/>
    </source>
</evidence>
<comment type="caution">
    <text evidence="18">The sequence shown here is derived from an EMBL/GenBank/DDBJ whole genome shotgun (WGS) entry which is preliminary data.</text>
</comment>
<dbReference type="PANTHER" id="PTHR23163">
    <property type="entry name" value="RING FINGER PROTEIN-RELATED"/>
    <property type="match status" value="1"/>
</dbReference>
<feature type="domain" description="RING-type" evidence="17">
    <location>
        <begin position="800"/>
        <end position="839"/>
    </location>
</feature>
<evidence type="ECO:0000256" key="15">
    <source>
        <dbReference type="SAM" id="Coils"/>
    </source>
</evidence>
<dbReference type="GO" id="GO:0008270">
    <property type="term" value="F:zinc ion binding"/>
    <property type="evidence" value="ECO:0007669"/>
    <property type="project" value="UniProtKB-KW"/>
</dbReference>
<dbReference type="InterPro" id="IPR017907">
    <property type="entry name" value="Znf_RING_CS"/>
</dbReference>
<keyword evidence="6 14" id="KW-0479">Metal-binding</keyword>
<organism evidence="18 19">
    <name type="scientific">Coemansia spiralis</name>
    <dbReference type="NCBI Taxonomy" id="417178"/>
    <lineage>
        <taxon>Eukaryota</taxon>
        <taxon>Fungi</taxon>
        <taxon>Fungi incertae sedis</taxon>
        <taxon>Zoopagomycota</taxon>
        <taxon>Kickxellomycotina</taxon>
        <taxon>Kickxellomycetes</taxon>
        <taxon>Kickxellales</taxon>
        <taxon>Kickxellaceae</taxon>
        <taxon>Coemansia</taxon>
    </lineage>
</organism>
<reference evidence="18" key="1">
    <citation type="submission" date="2022-07" db="EMBL/GenBank/DDBJ databases">
        <title>Phylogenomic reconstructions and comparative analyses of Kickxellomycotina fungi.</title>
        <authorList>
            <person name="Reynolds N.K."/>
            <person name="Stajich J.E."/>
            <person name="Barry K."/>
            <person name="Grigoriev I.V."/>
            <person name="Crous P."/>
            <person name="Smith M.E."/>
        </authorList>
    </citation>
    <scope>NUCLEOTIDE SEQUENCE</scope>
    <source>
        <strain evidence="18">NRRL 3115</strain>
    </source>
</reference>
<dbReference type="PROSITE" id="PS50089">
    <property type="entry name" value="ZF_RING_2"/>
    <property type="match status" value="1"/>
</dbReference>
<dbReference type="CDD" id="cd16499">
    <property type="entry name" value="RING-HC_Bre1-like"/>
    <property type="match status" value="1"/>
</dbReference>
<evidence type="ECO:0000256" key="4">
    <source>
        <dbReference type="ARBA" id="ARBA00005555"/>
    </source>
</evidence>
<dbReference type="GO" id="GO:0033503">
    <property type="term" value="C:HULC complex"/>
    <property type="evidence" value="ECO:0007669"/>
    <property type="project" value="TreeGrafter"/>
</dbReference>
<dbReference type="PANTHER" id="PTHR23163:SF0">
    <property type="entry name" value="E3 UBIQUITIN-PROTEIN LIGASE BRE1"/>
    <property type="match status" value="1"/>
</dbReference>
<keyword evidence="10 14" id="KW-0156">Chromatin regulator</keyword>
<dbReference type="Gene3D" id="3.30.40.10">
    <property type="entry name" value="Zinc/RING finger domain, C3HC4 (zinc finger)"/>
    <property type="match status" value="1"/>
</dbReference>
<feature type="region of interest" description="Disordered" evidence="16">
    <location>
        <begin position="517"/>
        <end position="537"/>
    </location>
</feature>
<comment type="similarity">
    <text evidence="4 14">Belongs to the BRE1 family.</text>
</comment>
<protein>
    <recommendedName>
        <fullName evidence="14">E3 ubiquitin protein ligase</fullName>
        <ecNumber evidence="14">2.3.2.27</ecNumber>
    </recommendedName>
</protein>
<evidence type="ECO:0000256" key="6">
    <source>
        <dbReference type="ARBA" id="ARBA00022723"/>
    </source>
</evidence>
<evidence type="ECO:0000256" key="13">
    <source>
        <dbReference type="PROSITE-ProRule" id="PRU00175"/>
    </source>
</evidence>
<dbReference type="EMBL" id="JANBTW010000015">
    <property type="protein sequence ID" value="KAJ2679080.1"/>
    <property type="molecule type" value="Genomic_DNA"/>
</dbReference>
<keyword evidence="9 14" id="KW-0862">Zinc</keyword>
<evidence type="ECO:0000256" key="16">
    <source>
        <dbReference type="SAM" id="MobiDB-lite"/>
    </source>
</evidence>
<keyword evidence="12 14" id="KW-0539">Nucleus</keyword>
<keyword evidence="11 14" id="KW-0175">Coiled coil</keyword>
<dbReference type="AlphaFoldDB" id="A0A9W8G9Y0"/>
<evidence type="ECO:0000313" key="19">
    <source>
        <dbReference type="Proteomes" id="UP001151518"/>
    </source>
</evidence>
<dbReference type="GO" id="GO:0016567">
    <property type="term" value="P:protein ubiquitination"/>
    <property type="evidence" value="ECO:0007669"/>
    <property type="project" value="UniProtKB-UniRule"/>
</dbReference>
<feature type="region of interest" description="Disordered" evidence="16">
    <location>
        <begin position="244"/>
        <end position="298"/>
    </location>
</feature>
<comment type="catalytic activity">
    <reaction evidence="1 14">
        <text>S-ubiquitinyl-[E2 ubiquitin-conjugating enzyme]-L-cysteine + [acceptor protein]-L-lysine = [E2 ubiquitin-conjugating enzyme]-L-cysteine + N(6)-ubiquitinyl-[acceptor protein]-L-lysine.</text>
        <dbReference type="EC" id="2.3.2.27"/>
    </reaction>
</comment>
<name>A0A9W8G9Y0_9FUNG</name>
<evidence type="ECO:0000259" key="17">
    <source>
        <dbReference type="PROSITE" id="PS50089"/>
    </source>
</evidence>
<evidence type="ECO:0000256" key="12">
    <source>
        <dbReference type="ARBA" id="ARBA00023242"/>
    </source>
</evidence>
<gene>
    <name evidence="18" type="primary">BRE1</name>
    <name evidence="18" type="ORF">GGI25_001852</name>
</gene>
<dbReference type="InterPro" id="IPR013956">
    <property type="entry name" value="E3_ubiquit_lig_Bre1"/>
</dbReference>
<feature type="coiled-coil region" evidence="15">
    <location>
        <begin position="360"/>
        <end position="423"/>
    </location>
</feature>
<keyword evidence="5 14" id="KW-0808">Transferase</keyword>
<evidence type="ECO:0000256" key="3">
    <source>
        <dbReference type="ARBA" id="ARBA00004906"/>
    </source>
</evidence>
<feature type="region of interest" description="Disordered" evidence="16">
    <location>
        <begin position="1"/>
        <end position="32"/>
    </location>
</feature>
<keyword evidence="7 13" id="KW-0863">Zinc-finger</keyword>
<feature type="compositionally biased region" description="Basic and acidic residues" evidence="16">
    <location>
        <begin position="1"/>
        <end position="15"/>
    </location>
</feature>
<evidence type="ECO:0000256" key="2">
    <source>
        <dbReference type="ARBA" id="ARBA00004123"/>
    </source>
</evidence>
<dbReference type="SMART" id="SM00184">
    <property type="entry name" value="RING"/>
    <property type="match status" value="1"/>
</dbReference>
<dbReference type="InterPro" id="IPR013083">
    <property type="entry name" value="Znf_RING/FYVE/PHD"/>
</dbReference>
<evidence type="ECO:0000256" key="10">
    <source>
        <dbReference type="ARBA" id="ARBA00022853"/>
    </source>
</evidence>
<evidence type="ECO:0000256" key="5">
    <source>
        <dbReference type="ARBA" id="ARBA00022679"/>
    </source>
</evidence>
<keyword evidence="8 14" id="KW-0833">Ubl conjugation pathway</keyword>
<accession>A0A9W8G9Y0</accession>
<feature type="coiled-coil region" evidence="15">
    <location>
        <begin position="670"/>
        <end position="781"/>
    </location>
</feature>
<dbReference type="SUPFAM" id="SSF57850">
    <property type="entry name" value="RING/U-box"/>
    <property type="match status" value="1"/>
</dbReference>
<evidence type="ECO:0000256" key="14">
    <source>
        <dbReference type="RuleBase" id="RU365038"/>
    </source>
</evidence>
<dbReference type="Proteomes" id="UP001151518">
    <property type="component" value="Unassembled WGS sequence"/>
</dbReference>
<evidence type="ECO:0000256" key="9">
    <source>
        <dbReference type="ARBA" id="ARBA00022833"/>
    </source>
</evidence>
<keyword evidence="18" id="KW-0012">Acyltransferase</keyword>
<dbReference type="GO" id="GO:0061630">
    <property type="term" value="F:ubiquitin protein ligase activity"/>
    <property type="evidence" value="ECO:0007669"/>
    <property type="project" value="UniProtKB-EC"/>
</dbReference>
<evidence type="ECO:0000313" key="18">
    <source>
        <dbReference type="EMBL" id="KAJ2679080.1"/>
    </source>
</evidence>
<comment type="subcellular location">
    <subcellularLocation>
        <location evidence="2 14">Nucleus</location>
    </subcellularLocation>
</comment>
<feature type="compositionally biased region" description="Low complexity" evidence="16">
    <location>
        <begin position="249"/>
        <end position="262"/>
    </location>
</feature>
<comment type="pathway">
    <text evidence="3 14">Protein modification; protein ubiquitination.</text>
</comment>
<dbReference type="Pfam" id="PF00097">
    <property type="entry name" value="zf-C3HC4"/>
    <property type="match status" value="1"/>
</dbReference>
<evidence type="ECO:0000256" key="8">
    <source>
        <dbReference type="ARBA" id="ARBA00022786"/>
    </source>
</evidence>
<dbReference type="PROSITE" id="PS00518">
    <property type="entry name" value="ZF_RING_1"/>
    <property type="match status" value="1"/>
</dbReference>
<feature type="coiled-coil region" evidence="15">
    <location>
        <begin position="195"/>
        <end position="233"/>
    </location>
</feature>